<feature type="domain" description="Histidine kinase" evidence="7">
    <location>
        <begin position="142"/>
        <end position="354"/>
    </location>
</feature>
<dbReference type="FunFam" id="3.30.565.10:FF:000006">
    <property type="entry name" value="Sensor histidine kinase WalK"/>
    <property type="match status" value="1"/>
</dbReference>
<comment type="catalytic activity">
    <reaction evidence="1">
        <text>ATP + protein L-histidine = ADP + protein N-phospho-L-histidine.</text>
        <dbReference type="EC" id="2.7.13.3"/>
    </reaction>
</comment>
<dbReference type="SMART" id="SM00388">
    <property type="entry name" value="HisKA"/>
    <property type="match status" value="1"/>
</dbReference>
<evidence type="ECO:0000256" key="3">
    <source>
        <dbReference type="ARBA" id="ARBA00022553"/>
    </source>
</evidence>
<dbReference type="AlphaFoldDB" id="A0A5C5TX19"/>
<dbReference type="InterPro" id="IPR050351">
    <property type="entry name" value="BphY/WalK/GraS-like"/>
</dbReference>
<gene>
    <name evidence="8" type="ORF">FQY79_10305</name>
</gene>
<dbReference type="GO" id="GO:0000155">
    <property type="term" value="F:phosphorelay sensor kinase activity"/>
    <property type="evidence" value="ECO:0007669"/>
    <property type="project" value="InterPro"/>
</dbReference>
<dbReference type="EC" id="2.7.13.3" evidence="2"/>
<keyword evidence="9" id="KW-1185">Reference proteome</keyword>
<dbReference type="GO" id="GO:0007234">
    <property type="term" value="P:osmosensory signaling via phosphorelay pathway"/>
    <property type="evidence" value="ECO:0007669"/>
    <property type="project" value="TreeGrafter"/>
</dbReference>
<dbReference type="OrthoDB" id="9808408at2"/>
<evidence type="ECO:0000313" key="9">
    <source>
        <dbReference type="Proteomes" id="UP000315949"/>
    </source>
</evidence>
<dbReference type="Pfam" id="PF08448">
    <property type="entry name" value="PAS_4"/>
    <property type="match status" value="1"/>
</dbReference>
<dbReference type="InterPro" id="IPR003661">
    <property type="entry name" value="HisK_dim/P_dom"/>
</dbReference>
<evidence type="ECO:0000256" key="5">
    <source>
        <dbReference type="ARBA" id="ARBA00022777"/>
    </source>
</evidence>
<comment type="caution">
    <text evidence="8">The sequence shown here is derived from an EMBL/GenBank/DDBJ whole genome shotgun (WGS) entry which is preliminary data.</text>
</comment>
<dbReference type="Gene3D" id="1.10.287.130">
    <property type="match status" value="1"/>
</dbReference>
<dbReference type="InterPro" id="IPR005467">
    <property type="entry name" value="His_kinase_dom"/>
</dbReference>
<sequence length="363" mass="38755">MRGVVDTKPTSLYRLAFESADAGLAVLSPQGEWLLVNAALAALAGQPAAALQGQRAHRQVFEPAVADAIDALLAAPAQACAPRLVLESGADAAAGPARRIVLSPLPGDGGALLLRCDDLTAERAHHLREQDSATLQEYLAHGLSHELRAPLRSIAGFAARLDETGQVAADGRPDLERIRAAAARADQLVQALLEFLRASRQPMRQEPVDVSLLCEWVAAELQDRDRGRAARIEVAPGLWARGDEHWIKVLLREVFDNAWKFSADRDEVRITVEGAVSDGRLQLAVTDHGCGFDMRYADKLFLPFQRLHGSNQGGGHGLGLAIARRVAECHGGSIRAESRPGQGSTFFIELPAASPGAGAEPGQ</sequence>
<evidence type="ECO:0000259" key="7">
    <source>
        <dbReference type="PROSITE" id="PS50109"/>
    </source>
</evidence>
<keyword evidence="6" id="KW-0472">Membrane</keyword>
<organism evidence="8 9">
    <name type="scientific">Luteimonas wenzhouensis</name>
    <dbReference type="NCBI Taxonomy" id="2599615"/>
    <lineage>
        <taxon>Bacteria</taxon>
        <taxon>Pseudomonadati</taxon>
        <taxon>Pseudomonadota</taxon>
        <taxon>Gammaproteobacteria</taxon>
        <taxon>Lysobacterales</taxon>
        <taxon>Lysobacteraceae</taxon>
        <taxon>Luteimonas</taxon>
    </lineage>
</organism>
<dbReference type="Proteomes" id="UP000315949">
    <property type="component" value="Unassembled WGS sequence"/>
</dbReference>
<dbReference type="SUPFAM" id="SSF47384">
    <property type="entry name" value="Homodimeric domain of signal transducing histidine kinase"/>
    <property type="match status" value="1"/>
</dbReference>
<dbReference type="SUPFAM" id="SSF55874">
    <property type="entry name" value="ATPase domain of HSP90 chaperone/DNA topoisomerase II/histidine kinase"/>
    <property type="match status" value="1"/>
</dbReference>
<dbReference type="SMART" id="SM00091">
    <property type="entry name" value="PAS"/>
    <property type="match status" value="1"/>
</dbReference>
<dbReference type="PANTHER" id="PTHR42878">
    <property type="entry name" value="TWO-COMPONENT HISTIDINE KINASE"/>
    <property type="match status" value="1"/>
</dbReference>
<protein>
    <recommendedName>
        <fullName evidence="2">histidine kinase</fullName>
        <ecNumber evidence="2">2.7.13.3</ecNumber>
    </recommendedName>
</protein>
<dbReference type="InterPro" id="IPR036097">
    <property type="entry name" value="HisK_dim/P_sf"/>
</dbReference>
<dbReference type="InterPro" id="IPR035965">
    <property type="entry name" value="PAS-like_dom_sf"/>
</dbReference>
<evidence type="ECO:0000256" key="2">
    <source>
        <dbReference type="ARBA" id="ARBA00012438"/>
    </source>
</evidence>
<evidence type="ECO:0000256" key="1">
    <source>
        <dbReference type="ARBA" id="ARBA00000085"/>
    </source>
</evidence>
<dbReference type="InterPro" id="IPR036890">
    <property type="entry name" value="HATPase_C_sf"/>
</dbReference>
<dbReference type="InterPro" id="IPR004358">
    <property type="entry name" value="Sig_transdc_His_kin-like_C"/>
</dbReference>
<dbReference type="InterPro" id="IPR000014">
    <property type="entry name" value="PAS"/>
</dbReference>
<name>A0A5C5TX19_9GAMM</name>
<dbReference type="Gene3D" id="3.30.450.20">
    <property type="entry name" value="PAS domain"/>
    <property type="match status" value="1"/>
</dbReference>
<keyword evidence="3" id="KW-0597">Phosphoprotein</keyword>
<dbReference type="PRINTS" id="PR00344">
    <property type="entry name" value="BCTRLSENSOR"/>
</dbReference>
<dbReference type="PROSITE" id="PS50109">
    <property type="entry name" value="HIS_KIN"/>
    <property type="match status" value="1"/>
</dbReference>
<dbReference type="Gene3D" id="3.30.565.10">
    <property type="entry name" value="Histidine kinase-like ATPase, C-terminal domain"/>
    <property type="match status" value="1"/>
</dbReference>
<evidence type="ECO:0000256" key="4">
    <source>
        <dbReference type="ARBA" id="ARBA00022679"/>
    </source>
</evidence>
<dbReference type="GO" id="GO:0030295">
    <property type="term" value="F:protein kinase activator activity"/>
    <property type="evidence" value="ECO:0007669"/>
    <property type="project" value="TreeGrafter"/>
</dbReference>
<accession>A0A5C5TX19</accession>
<dbReference type="SMART" id="SM00387">
    <property type="entry name" value="HATPase_c"/>
    <property type="match status" value="1"/>
</dbReference>
<dbReference type="PANTHER" id="PTHR42878:SF15">
    <property type="entry name" value="BACTERIOPHYTOCHROME"/>
    <property type="match status" value="1"/>
</dbReference>
<dbReference type="GO" id="GO:0005886">
    <property type="term" value="C:plasma membrane"/>
    <property type="evidence" value="ECO:0007669"/>
    <property type="project" value="UniProtKB-ARBA"/>
</dbReference>
<dbReference type="InterPro" id="IPR013656">
    <property type="entry name" value="PAS_4"/>
</dbReference>
<dbReference type="CDD" id="cd00082">
    <property type="entry name" value="HisKA"/>
    <property type="match status" value="1"/>
</dbReference>
<dbReference type="EMBL" id="VOHE01000005">
    <property type="protein sequence ID" value="TWT18276.1"/>
    <property type="molecule type" value="Genomic_DNA"/>
</dbReference>
<dbReference type="SUPFAM" id="SSF55785">
    <property type="entry name" value="PYP-like sensor domain (PAS domain)"/>
    <property type="match status" value="1"/>
</dbReference>
<evidence type="ECO:0000256" key="6">
    <source>
        <dbReference type="ARBA" id="ARBA00023136"/>
    </source>
</evidence>
<dbReference type="Pfam" id="PF02518">
    <property type="entry name" value="HATPase_c"/>
    <property type="match status" value="1"/>
</dbReference>
<reference evidence="8 9" key="1">
    <citation type="submission" date="2019-07" db="EMBL/GenBank/DDBJ databases">
        <title>Luteimonas sp. YD-1 nov., isolated from acidic soil.</title>
        <authorList>
            <person name="Zhou J."/>
        </authorList>
    </citation>
    <scope>NUCLEOTIDE SEQUENCE [LARGE SCALE GENOMIC DNA]</scope>
    <source>
        <strain evidence="8 9">YD-1</strain>
    </source>
</reference>
<keyword evidence="4" id="KW-0808">Transferase</keyword>
<dbReference type="Pfam" id="PF00512">
    <property type="entry name" value="HisKA"/>
    <property type="match status" value="1"/>
</dbReference>
<dbReference type="GO" id="GO:0000156">
    <property type="term" value="F:phosphorelay response regulator activity"/>
    <property type="evidence" value="ECO:0007669"/>
    <property type="project" value="TreeGrafter"/>
</dbReference>
<keyword evidence="5 8" id="KW-0418">Kinase</keyword>
<proteinExistence type="predicted"/>
<evidence type="ECO:0000313" key="8">
    <source>
        <dbReference type="EMBL" id="TWT18276.1"/>
    </source>
</evidence>
<dbReference type="InterPro" id="IPR003594">
    <property type="entry name" value="HATPase_dom"/>
</dbReference>